<dbReference type="Gene3D" id="3.60.21.10">
    <property type="match status" value="1"/>
</dbReference>
<evidence type="ECO:0000256" key="9">
    <source>
        <dbReference type="ARBA" id="ARBA00023211"/>
    </source>
</evidence>
<dbReference type="WBParaSite" id="maker-uti_cns_0003464-snap-gene-0.2-mRNA-1">
    <property type="protein sequence ID" value="maker-uti_cns_0003464-snap-gene-0.2-mRNA-1"/>
    <property type="gene ID" value="maker-uti_cns_0003464-snap-gene-0.2"/>
</dbReference>
<evidence type="ECO:0000256" key="14">
    <source>
        <dbReference type="SAM" id="Phobius"/>
    </source>
</evidence>
<dbReference type="PROSITE" id="PS50262">
    <property type="entry name" value="G_PROTEIN_RECEP_F1_2"/>
    <property type="match status" value="1"/>
</dbReference>
<name>A0A1I8GWP0_9PLAT</name>
<dbReference type="PANTHER" id="PTHR11668:SF300">
    <property type="entry name" value="SERINE_THREONINE-PROTEIN PHOSPHATASE"/>
    <property type="match status" value="1"/>
</dbReference>
<comment type="cofactor">
    <cofactor evidence="1">
        <name>Mn(2+)</name>
        <dbReference type="ChEBI" id="CHEBI:29035"/>
    </cofactor>
</comment>
<dbReference type="PROSITE" id="PS00237">
    <property type="entry name" value="G_PROTEIN_RECEP_F1_1"/>
    <property type="match status" value="1"/>
</dbReference>
<evidence type="ECO:0000259" key="15">
    <source>
        <dbReference type="PROSITE" id="PS50262"/>
    </source>
</evidence>
<protein>
    <recommendedName>
        <fullName evidence="12">Serine/threonine-protein phosphatase</fullName>
        <ecNumber evidence="12">3.1.3.16</ecNumber>
    </recommendedName>
</protein>
<sequence>MPRCADGDNPVAKIKVARRAQRRMSASRKRTDSSSSSSSSSTFDESEDDSDEDVLERRAIREFDSKADQAASALLYAAELPRINNSAARNKPAAAATVLEYTEALNLFNRLHMCGLQQRALPSEFNPTLITSILNTVKPLFCSDASCLQLSSPVVLFGDIHGEFQQLAKLTDILGRPPGRSYLYLGDYVDRGPQSLETLLYLMLMKILHPTTTFVLRGNHEDRRVYRHFNFENDLMRIFGTSQGQSLSGLFATVLAYMPLCAIINGEVFCCHGGLSPHFNHNRFASCQKALVERINTLSKPVLFRRHDFVADLLWSDPLDLSDYQMPNLRALARTVDEWCDQRIRVIESQFGKAGSVSRARSQTSRVSNHSTMALANSENSKEPIATVVDWLPNPRGISYVFSRSALNEFMKRYKINWMVRGHMFVSNGFNESLGGRCMTLFSAADYAQKYHNTAAVLVIEGTTSSSSREFPGRIIQYTKNSLMGFGGSLPVETNRWPREIANRARIVIMLLGLLGNLLVILVVANIAKMHTRVNAMLVNLAIADLMSLLICVPHNIMQQFENLYKPEWLCKLAFGFEHLFTMASSLTIVSIALERFAVIWLPLRGPTLLANRSFRVVAMSAIWLVPLACALPYFHLPEVHSETLQPTSNSSENGGKQYMVHYCRLPAGQTDQNFTSQGQSSNSNFLLGLAPEGFYVLSSVIELFLPMLVIALLYTAIFYKLLHSMRKLRGSRNVAISSEVSTTSLNSGALMERRRVVYFSALIASLFFVTAIPFRAFALCMSHHACFFGLIYSIQQSGVIAVLHCLTALLYLNYCLNPIVYNLVSK</sequence>
<comment type="catalytic activity">
    <reaction evidence="10">
        <text>O-phospho-L-seryl-[protein] + H2O = L-seryl-[protein] + phosphate</text>
        <dbReference type="Rhea" id="RHEA:20629"/>
        <dbReference type="Rhea" id="RHEA-COMP:9863"/>
        <dbReference type="Rhea" id="RHEA-COMP:11604"/>
        <dbReference type="ChEBI" id="CHEBI:15377"/>
        <dbReference type="ChEBI" id="CHEBI:29999"/>
        <dbReference type="ChEBI" id="CHEBI:43474"/>
        <dbReference type="ChEBI" id="CHEBI:83421"/>
        <dbReference type="EC" id="3.1.3.16"/>
    </reaction>
</comment>
<dbReference type="GO" id="GO:0004930">
    <property type="term" value="F:G protein-coupled receptor activity"/>
    <property type="evidence" value="ECO:0007669"/>
    <property type="project" value="InterPro"/>
</dbReference>
<keyword evidence="9" id="KW-0464">Manganese</keyword>
<proteinExistence type="inferred from homology"/>
<feature type="transmembrane region" description="Helical" evidence="14">
    <location>
        <begin position="799"/>
        <end position="817"/>
    </location>
</feature>
<dbReference type="InterPro" id="IPR004843">
    <property type="entry name" value="Calcineurin-like_PHP"/>
</dbReference>
<dbReference type="InterPro" id="IPR050341">
    <property type="entry name" value="PP1_catalytic_subunit"/>
</dbReference>
<evidence type="ECO:0000256" key="12">
    <source>
        <dbReference type="RuleBase" id="RU004273"/>
    </source>
</evidence>
<dbReference type="Pfam" id="PF00001">
    <property type="entry name" value="7tm_1"/>
    <property type="match status" value="1"/>
</dbReference>
<evidence type="ECO:0000256" key="11">
    <source>
        <dbReference type="ARBA" id="ARBA00048336"/>
    </source>
</evidence>
<dbReference type="PANTHER" id="PTHR11668">
    <property type="entry name" value="SERINE/THREONINE PROTEIN PHOSPHATASE"/>
    <property type="match status" value="1"/>
</dbReference>
<dbReference type="GO" id="GO:0046872">
    <property type="term" value="F:metal ion binding"/>
    <property type="evidence" value="ECO:0007669"/>
    <property type="project" value="UniProtKB-KW"/>
</dbReference>
<keyword evidence="16" id="KW-1185">Reference proteome</keyword>
<feature type="transmembrane region" description="Helical" evidence="14">
    <location>
        <begin position="537"/>
        <end position="557"/>
    </location>
</feature>
<dbReference type="AlphaFoldDB" id="A0A1I8GWP0"/>
<feature type="transmembrane region" description="Helical" evidence="14">
    <location>
        <begin position="505"/>
        <end position="525"/>
    </location>
</feature>
<dbReference type="GO" id="GO:0016020">
    <property type="term" value="C:membrane"/>
    <property type="evidence" value="ECO:0007669"/>
    <property type="project" value="UniProtKB-SubCell"/>
</dbReference>
<feature type="region of interest" description="Disordered" evidence="13">
    <location>
        <begin position="1"/>
        <end position="53"/>
    </location>
</feature>
<accession>A0A1I8GWP0</accession>
<dbReference type="EC" id="3.1.3.16" evidence="12"/>
<feature type="compositionally biased region" description="Basic residues" evidence="13">
    <location>
        <begin position="15"/>
        <end position="28"/>
    </location>
</feature>
<dbReference type="InterPro" id="IPR006186">
    <property type="entry name" value="Ser/Thr-sp_prot-phosphatase"/>
</dbReference>
<dbReference type="Proteomes" id="UP000095280">
    <property type="component" value="Unplaced"/>
</dbReference>
<reference evidence="17" key="1">
    <citation type="submission" date="2016-11" db="UniProtKB">
        <authorList>
            <consortium name="WormBaseParasite"/>
        </authorList>
    </citation>
    <scope>IDENTIFICATION</scope>
</reference>
<comment type="similarity">
    <text evidence="12">Belongs to the PPP phosphatase family.</text>
</comment>
<feature type="compositionally biased region" description="Low complexity" evidence="13">
    <location>
        <begin position="33"/>
        <end position="43"/>
    </location>
</feature>
<dbReference type="InterPro" id="IPR000276">
    <property type="entry name" value="GPCR_Rhodpsn"/>
</dbReference>
<evidence type="ECO:0000256" key="10">
    <source>
        <dbReference type="ARBA" id="ARBA00047761"/>
    </source>
</evidence>
<evidence type="ECO:0000256" key="2">
    <source>
        <dbReference type="ARBA" id="ARBA00004370"/>
    </source>
</evidence>
<feature type="transmembrane region" description="Helical" evidence="14">
    <location>
        <begin position="577"/>
        <end position="602"/>
    </location>
</feature>
<dbReference type="GO" id="GO:0005737">
    <property type="term" value="C:cytoplasm"/>
    <property type="evidence" value="ECO:0007669"/>
    <property type="project" value="TreeGrafter"/>
</dbReference>
<evidence type="ECO:0000256" key="4">
    <source>
        <dbReference type="ARBA" id="ARBA00022723"/>
    </source>
</evidence>
<dbReference type="SUPFAM" id="SSF81321">
    <property type="entry name" value="Family A G protein-coupled receptor-like"/>
    <property type="match status" value="1"/>
</dbReference>
<keyword evidence="5 12" id="KW-0378">Hydrolase</keyword>
<feature type="compositionally biased region" description="Acidic residues" evidence="13">
    <location>
        <begin position="44"/>
        <end position="53"/>
    </location>
</feature>
<keyword evidence="7 14" id="KW-1133">Transmembrane helix</keyword>
<dbReference type="Pfam" id="PF00149">
    <property type="entry name" value="Metallophos"/>
    <property type="match status" value="1"/>
</dbReference>
<dbReference type="PROSITE" id="PS00125">
    <property type="entry name" value="SER_THR_PHOSPHATASE"/>
    <property type="match status" value="1"/>
</dbReference>
<keyword evidence="6" id="KW-0904">Protein phosphatase</keyword>
<keyword evidence="8 14" id="KW-0472">Membrane</keyword>
<dbReference type="GO" id="GO:0004722">
    <property type="term" value="F:protein serine/threonine phosphatase activity"/>
    <property type="evidence" value="ECO:0007669"/>
    <property type="project" value="UniProtKB-EC"/>
</dbReference>
<evidence type="ECO:0000256" key="7">
    <source>
        <dbReference type="ARBA" id="ARBA00022989"/>
    </source>
</evidence>
<evidence type="ECO:0000256" key="3">
    <source>
        <dbReference type="ARBA" id="ARBA00022692"/>
    </source>
</evidence>
<evidence type="ECO:0000256" key="8">
    <source>
        <dbReference type="ARBA" id="ARBA00023136"/>
    </source>
</evidence>
<evidence type="ECO:0000256" key="13">
    <source>
        <dbReference type="SAM" id="MobiDB-lite"/>
    </source>
</evidence>
<feature type="transmembrane region" description="Helical" evidence="14">
    <location>
        <begin position="614"/>
        <end position="635"/>
    </location>
</feature>
<evidence type="ECO:0000313" key="17">
    <source>
        <dbReference type="WBParaSite" id="maker-uti_cns_0003464-snap-gene-0.2-mRNA-1"/>
    </source>
</evidence>
<organism evidence="16 17">
    <name type="scientific">Macrostomum lignano</name>
    <dbReference type="NCBI Taxonomy" id="282301"/>
    <lineage>
        <taxon>Eukaryota</taxon>
        <taxon>Metazoa</taxon>
        <taxon>Spiralia</taxon>
        <taxon>Lophotrochozoa</taxon>
        <taxon>Platyhelminthes</taxon>
        <taxon>Rhabditophora</taxon>
        <taxon>Macrostomorpha</taxon>
        <taxon>Macrostomida</taxon>
        <taxon>Macrostomidae</taxon>
        <taxon>Macrostomum</taxon>
    </lineage>
</organism>
<dbReference type="InterPro" id="IPR029052">
    <property type="entry name" value="Metallo-depent_PP-like"/>
</dbReference>
<evidence type="ECO:0000256" key="5">
    <source>
        <dbReference type="ARBA" id="ARBA00022801"/>
    </source>
</evidence>
<evidence type="ECO:0000313" key="16">
    <source>
        <dbReference type="Proteomes" id="UP000095280"/>
    </source>
</evidence>
<dbReference type="CDD" id="cd00144">
    <property type="entry name" value="MPP_PPP_family"/>
    <property type="match status" value="1"/>
</dbReference>
<comment type="subcellular location">
    <subcellularLocation>
        <location evidence="2">Membrane</location>
    </subcellularLocation>
</comment>
<dbReference type="GO" id="GO:0005634">
    <property type="term" value="C:nucleus"/>
    <property type="evidence" value="ECO:0007669"/>
    <property type="project" value="TreeGrafter"/>
</dbReference>
<feature type="transmembrane region" description="Helical" evidence="14">
    <location>
        <begin position="757"/>
        <end position="779"/>
    </location>
</feature>
<comment type="catalytic activity">
    <reaction evidence="11 12">
        <text>O-phospho-L-threonyl-[protein] + H2O = L-threonyl-[protein] + phosphate</text>
        <dbReference type="Rhea" id="RHEA:47004"/>
        <dbReference type="Rhea" id="RHEA-COMP:11060"/>
        <dbReference type="Rhea" id="RHEA-COMP:11605"/>
        <dbReference type="ChEBI" id="CHEBI:15377"/>
        <dbReference type="ChEBI" id="CHEBI:30013"/>
        <dbReference type="ChEBI" id="CHEBI:43474"/>
        <dbReference type="ChEBI" id="CHEBI:61977"/>
        <dbReference type="EC" id="3.1.3.16"/>
    </reaction>
</comment>
<dbReference type="SMART" id="SM00156">
    <property type="entry name" value="PP2Ac"/>
    <property type="match status" value="1"/>
</dbReference>
<dbReference type="Gene3D" id="1.20.1070.10">
    <property type="entry name" value="Rhodopsin 7-helix transmembrane proteins"/>
    <property type="match status" value="1"/>
</dbReference>
<dbReference type="PRINTS" id="PR00114">
    <property type="entry name" value="STPHPHTASE"/>
</dbReference>
<feature type="transmembrane region" description="Helical" evidence="14">
    <location>
        <begin position="695"/>
        <end position="723"/>
    </location>
</feature>
<evidence type="ECO:0000256" key="1">
    <source>
        <dbReference type="ARBA" id="ARBA00001936"/>
    </source>
</evidence>
<dbReference type="SUPFAM" id="SSF56300">
    <property type="entry name" value="Metallo-dependent phosphatases"/>
    <property type="match status" value="1"/>
</dbReference>
<keyword evidence="4" id="KW-0479">Metal-binding</keyword>
<keyword evidence="3 14" id="KW-0812">Transmembrane</keyword>
<feature type="domain" description="G-protein coupled receptors family 1 profile" evidence="15">
    <location>
        <begin position="516"/>
        <end position="822"/>
    </location>
</feature>
<evidence type="ECO:0000256" key="6">
    <source>
        <dbReference type="ARBA" id="ARBA00022912"/>
    </source>
</evidence>
<dbReference type="InterPro" id="IPR017452">
    <property type="entry name" value="GPCR_Rhodpsn_7TM"/>
</dbReference>